<protein>
    <submittedName>
        <fullName evidence="1">Uncharacterized protein</fullName>
    </submittedName>
</protein>
<organism evidence="1 2">
    <name type="scientific">Bacteroides cellulosilyticus</name>
    <dbReference type="NCBI Taxonomy" id="246787"/>
    <lineage>
        <taxon>Bacteria</taxon>
        <taxon>Pseudomonadati</taxon>
        <taxon>Bacteroidota</taxon>
        <taxon>Bacteroidia</taxon>
        <taxon>Bacteroidales</taxon>
        <taxon>Bacteroidaceae</taxon>
        <taxon>Bacteroides</taxon>
    </lineage>
</organism>
<proteinExistence type="predicted"/>
<dbReference type="Proteomes" id="UP000061809">
    <property type="component" value="Chromosome"/>
</dbReference>
<dbReference type="KEGG" id="bcel:BcellWH2_04408"/>
<name>A0A0P0GKP5_9BACE</name>
<accession>A0A0P0GKP5</accession>
<reference evidence="1 2" key="1">
    <citation type="journal article" date="2015" name="Science">
        <title>Genetic determinants of in vivo fitness and diet responsiveness in multiple human gut Bacteroides.</title>
        <authorList>
            <person name="Wu M."/>
            <person name="McNulty N.P."/>
            <person name="Rodionov D.A."/>
            <person name="Khoroshkin M.S."/>
            <person name="Griffin N.W."/>
            <person name="Cheng J."/>
            <person name="Latreille P."/>
            <person name="Kerstetter R.A."/>
            <person name="Terrapon N."/>
            <person name="Henrissat B."/>
            <person name="Osterman A.L."/>
            <person name="Gordon J.I."/>
        </authorList>
    </citation>
    <scope>NUCLEOTIDE SEQUENCE [LARGE SCALE GENOMIC DNA]</scope>
    <source>
        <strain evidence="1 2">WH2</strain>
    </source>
</reference>
<evidence type="ECO:0000313" key="1">
    <source>
        <dbReference type="EMBL" id="ALJ61625.1"/>
    </source>
</evidence>
<dbReference type="PATRIC" id="fig|246787.4.peg.4552"/>
<sequence length="385" mass="43631">MEKSRFDIISDLFKLSHMVGDSLKRMESLADNGSGNKIEICRNIKYSLKTMPFLLDSIREYIAEHEDRELARKFVELYADTKRLHELCSKHTDLNKAAFRTGMAYMSMEVIGQYFFPETEAQKVTAEILPNPMTRTEATDYIDTIRAAIRKCAENPDGNRGKEMYTLLFGMDKAKIQSVKEYIVNANDKDLAQLFTEYFAEAVHLSLLPQKSDVKAQSAGIKMFHIALTMGYIKRNVLRESTTKTAPSCIAETASDFIATDMMQGKAFSTTVQVPVLRLYRFLTTFTVQSGADKGKPLLDGNAVSDKDFLYAVMRADYSMVYANCVKGKMRCVVILLSKAYFKDWKGYRATAACSMGLTPESLAKYNVEKPFIEKLKELLPMIKQ</sequence>
<dbReference type="RefSeq" id="WP_029428667.1">
    <property type="nucleotide sequence ID" value="NZ_CP012801.1"/>
</dbReference>
<dbReference type="EMBL" id="CP012801">
    <property type="protein sequence ID" value="ALJ61625.1"/>
    <property type="molecule type" value="Genomic_DNA"/>
</dbReference>
<dbReference type="AlphaFoldDB" id="A0A0P0GKP5"/>
<evidence type="ECO:0000313" key="2">
    <source>
        <dbReference type="Proteomes" id="UP000061809"/>
    </source>
</evidence>
<gene>
    <name evidence="1" type="ORF">BcellWH2_04408</name>
</gene>